<dbReference type="GO" id="GO:0048729">
    <property type="term" value="P:tissue morphogenesis"/>
    <property type="evidence" value="ECO:0007669"/>
    <property type="project" value="UniProtKB-ARBA"/>
</dbReference>
<comment type="subcellular location">
    <subcellularLocation>
        <location evidence="1">Nucleus</location>
    </subcellularLocation>
</comment>
<dbReference type="FunFam" id="3.30.160.60:FF:000380">
    <property type="entry name" value="zinc finger protein 2 isoform X2"/>
    <property type="match status" value="1"/>
</dbReference>
<evidence type="ECO:0000313" key="14">
    <source>
        <dbReference type="EnsemblMetazoa" id="ENSAATROPP007354"/>
    </source>
</evidence>
<feature type="region of interest" description="Disordered" evidence="12">
    <location>
        <begin position="531"/>
        <end position="608"/>
    </location>
</feature>
<evidence type="ECO:0000256" key="3">
    <source>
        <dbReference type="ARBA" id="ARBA00022723"/>
    </source>
</evidence>
<keyword evidence="15" id="KW-1185">Reference proteome</keyword>
<feature type="compositionally biased region" description="Acidic residues" evidence="12">
    <location>
        <begin position="876"/>
        <end position="896"/>
    </location>
</feature>
<feature type="domain" description="C2H2-type" evidence="13">
    <location>
        <begin position="1025"/>
        <end position="1052"/>
    </location>
</feature>
<evidence type="ECO:0000256" key="5">
    <source>
        <dbReference type="ARBA" id="ARBA00022771"/>
    </source>
</evidence>
<dbReference type="PROSITE" id="PS50157">
    <property type="entry name" value="ZINC_FINGER_C2H2_2"/>
    <property type="match status" value="6"/>
</dbReference>
<evidence type="ECO:0000256" key="7">
    <source>
        <dbReference type="ARBA" id="ARBA00023015"/>
    </source>
</evidence>
<reference evidence="14" key="1">
    <citation type="submission" date="2024-04" db="UniProtKB">
        <authorList>
            <consortium name="EnsemblMetazoa"/>
        </authorList>
    </citation>
    <scope>IDENTIFICATION</scope>
    <source>
        <strain evidence="14">EBRO</strain>
    </source>
</reference>
<dbReference type="InterPro" id="IPR013087">
    <property type="entry name" value="Znf_C2H2_type"/>
</dbReference>
<dbReference type="Pfam" id="PF00096">
    <property type="entry name" value="zf-C2H2"/>
    <property type="match status" value="4"/>
</dbReference>
<feature type="compositionally biased region" description="Basic residues" evidence="12">
    <location>
        <begin position="553"/>
        <end position="571"/>
    </location>
</feature>
<evidence type="ECO:0000256" key="1">
    <source>
        <dbReference type="ARBA" id="ARBA00004123"/>
    </source>
</evidence>
<dbReference type="FunFam" id="3.30.160.60:FF:000624">
    <property type="entry name" value="zinc finger protein 697"/>
    <property type="match status" value="1"/>
</dbReference>
<evidence type="ECO:0000256" key="8">
    <source>
        <dbReference type="ARBA" id="ARBA00023125"/>
    </source>
</evidence>
<evidence type="ECO:0000256" key="6">
    <source>
        <dbReference type="ARBA" id="ARBA00022833"/>
    </source>
</evidence>
<feature type="domain" description="C2H2-type" evidence="13">
    <location>
        <begin position="1110"/>
        <end position="1137"/>
    </location>
</feature>
<feature type="compositionally biased region" description="Basic residues" evidence="12">
    <location>
        <begin position="192"/>
        <end position="204"/>
    </location>
</feature>
<accession>A0AAG5D906</accession>
<evidence type="ECO:0000256" key="9">
    <source>
        <dbReference type="ARBA" id="ARBA00023163"/>
    </source>
</evidence>
<dbReference type="Proteomes" id="UP000075880">
    <property type="component" value="Unassembled WGS sequence"/>
</dbReference>
<feature type="compositionally biased region" description="Basic residues" evidence="12">
    <location>
        <begin position="1186"/>
        <end position="1195"/>
    </location>
</feature>
<dbReference type="GO" id="GO:0048598">
    <property type="term" value="P:embryonic morphogenesis"/>
    <property type="evidence" value="ECO:0007669"/>
    <property type="project" value="UniProtKB-ARBA"/>
</dbReference>
<proteinExistence type="inferred from homology"/>
<feature type="domain" description="C2H2-type" evidence="13">
    <location>
        <begin position="995"/>
        <end position="1024"/>
    </location>
</feature>
<dbReference type="PANTHER" id="PTHR23234:SF10">
    <property type="entry name" value="RIKEN CDNA 6720489N17 GENE-RELATED"/>
    <property type="match status" value="1"/>
</dbReference>
<organism evidence="14 15">
    <name type="scientific">Anopheles atroparvus</name>
    <name type="common">European mosquito</name>
    <dbReference type="NCBI Taxonomy" id="41427"/>
    <lineage>
        <taxon>Eukaryota</taxon>
        <taxon>Metazoa</taxon>
        <taxon>Ecdysozoa</taxon>
        <taxon>Arthropoda</taxon>
        <taxon>Hexapoda</taxon>
        <taxon>Insecta</taxon>
        <taxon>Pterygota</taxon>
        <taxon>Neoptera</taxon>
        <taxon>Endopterygota</taxon>
        <taxon>Diptera</taxon>
        <taxon>Nematocera</taxon>
        <taxon>Culicoidea</taxon>
        <taxon>Culicidae</taxon>
        <taxon>Anophelinae</taxon>
        <taxon>Anopheles</taxon>
    </lineage>
</organism>
<feature type="region of interest" description="Disordered" evidence="12">
    <location>
        <begin position="457"/>
        <end position="481"/>
    </location>
</feature>
<feature type="domain" description="C2H2-type" evidence="13">
    <location>
        <begin position="1138"/>
        <end position="1165"/>
    </location>
</feature>
<dbReference type="InterPro" id="IPR050758">
    <property type="entry name" value="Znf_C2H2-type"/>
</dbReference>
<dbReference type="SUPFAM" id="SSF57667">
    <property type="entry name" value="beta-beta-alpha zinc fingers"/>
    <property type="match status" value="3"/>
</dbReference>
<feature type="region of interest" description="Disordered" evidence="12">
    <location>
        <begin position="946"/>
        <end position="978"/>
    </location>
</feature>
<feature type="region of interest" description="Disordered" evidence="12">
    <location>
        <begin position="188"/>
        <end position="212"/>
    </location>
</feature>
<dbReference type="GO" id="GO:0008270">
    <property type="term" value="F:zinc ion binding"/>
    <property type="evidence" value="ECO:0007669"/>
    <property type="project" value="UniProtKB-KW"/>
</dbReference>
<dbReference type="PANTHER" id="PTHR23234">
    <property type="entry name" value="ZNF44 PROTEIN"/>
    <property type="match status" value="1"/>
</dbReference>
<feature type="region of interest" description="Disordered" evidence="12">
    <location>
        <begin position="225"/>
        <end position="261"/>
    </location>
</feature>
<evidence type="ECO:0000313" key="15">
    <source>
        <dbReference type="Proteomes" id="UP000075880"/>
    </source>
</evidence>
<evidence type="ECO:0000256" key="4">
    <source>
        <dbReference type="ARBA" id="ARBA00022737"/>
    </source>
</evidence>
<sequence length="1207" mass="132141">MDHLEQLSGSIDGHQELSKGVLRTTMQSNDNGSLHFITSAGVAHSSREQEYIESTLLGTDLLSNQLPTSLLSDYINSVSSSTSNTILQSALMEHHYRPFNSDELHSLNNESNTDGSTMLNGTKDIPSFSTLTPYEKLIDVAQPSSPMGNGLAQIAGTIESYVHFPLPGQLHTSEAGNDAFDMVGGGLITTHSHSHHHHHHHHHQAQTQHTQQELQNHYGLPHVSHAHHHHQHHGQEHIVHHQSVTELSNNSQQAPSIQQHSLSLEQSQASSGMGSLPVTSVDSAMKAYNHNNNPLMPVTSTVLKPTNVRNGLPTMTFPPLRLNESPKRYYSCTTLPSLMAHNQPRTSVTTVDSLAPLGKHGGSTMMPCEPRTAEEEIADCVASMENATHGAPCGLLGGSINLPHKKRLTKKLGDAKDASCNGGNEIEQPMVVSTERQQQLPRRETVIANECVTTDVSHNESSKKIVKTAPQPPAPPRPSGGCLSCQLCGQSMDDQLLFFNHLKEHYEPERVGKGNAPDLGETGKNAAENLQSAGESVGASAHNTKDVVDGKKPKPKLPRVKHTKKLKHERTFKHTDAEGNTQEQKDSANDGLDGKNRQESTIGTDSTDLMMGGTLLGNQPSTSVALIELETGENGGEFSDAEDMLEGIRNVVQKVQETVDKDGNEDLSLATGGDRRWLPPGEASTIDDINGKLLAAVAPSGKGLDTFGGEALDSHEMHGQNGEDNFALFLSKTSFNDGDISHASRFLLGSSDSTLEGESHGADCGQLPYSPSLHGSATVDQYSSLQQVAHRPQATMNDGALSTDSVPFPLHSNVIRTVDGANALCASDALTIPSILELSSSRICKLPELPFATSPCDPLPDLRKAKLLKDEHKSEDDDEDNDDEDEDDEDGGADGADIEFDQFELGHDNGNSVEKSFTPLGEECDDQCVEDFNYNANALGVVTSNHTAGSKNTTLKEGDKSAPTAPSLSEATETELSLEDEKLSETKVKSKSQKFLCLVEDCGRRFNSKAAFGYHRLQHTGERPHKCESCDKRFFTCSALKVHMRLHSGEKPYKCELCGHHFRQWGDLKYHQTSIHSNEKSHKCEFCGKEFSRRYSLVLHRRIHTNEKNYVCDYCNKGFRASAYLQSHRKIHTGEKPHQCTLCDKKFRCHGDMKRHLKIHTRPDGKEKSSLPTVEKADAIDLTKLKPKRKRVARKKAIESGDHMEND</sequence>
<feature type="region of interest" description="Disordered" evidence="12">
    <location>
        <begin position="869"/>
        <end position="896"/>
    </location>
</feature>
<keyword evidence="7" id="KW-0805">Transcription regulation</keyword>
<keyword evidence="5 11" id="KW-0863">Zinc-finger</keyword>
<evidence type="ECO:0000259" key="13">
    <source>
        <dbReference type="PROSITE" id="PS50157"/>
    </source>
</evidence>
<keyword evidence="4" id="KW-0677">Repeat</keyword>
<evidence type="ECO:0000256" key="10">
    <source>
        <dbReference type="ARBA" id="ARBA00023242"/>
    </source>
</evidence>
<evidence type="ECO:0000256" key="2">
    <source>
        <dbReference type="ARBA" id="ARBA00006991"/>
    </source>
</evidence>
<dbReference type="InterPro" id="IPR036236">
    <property type="entry name" value="Znf_C2H2_sf"/>
</dbReference>
<feature type="compositionally biased region" description="Basic and acidic residues" evidence="12">
    <location>
        <begin position="572"/>
        <end position="598"/>
    </location>
</feature>
<dbReference type="FunFam" id="3.30.160.60:FF:000100">
    <property type="entry name" value="Zinc finger 45-like"/>
    <property type="match status" value="1"/>
</dbReference>
<comment type="similarity">
    <text evidence="2">Belongs to the krueppel C2H2-type zinc-finger protein family.</text>
</comment>
<dbReference type="AlphaFoldDB" id="A0AAG5D906"/>
<keyword evidence="3" id="KW-0479">Metal-binding</keyword>
<feature type="compositionally biased region" description="Basic and acidic residues" evidence="12">
    <location>
        <begin position="1196"/>
        <end position="1207"/>
    </location>
</feature>
<feature type="region of interest" description="Disordered" evidence="12">
    <location>
        <begin position="1186"/>
        <end position="1207"/>
    </location>
</feature>
<dbReference type="GO" id="GO:0005634">
    <property type="term" value="C:nucleus"/>
    <property type="evidence" value="ECO:0007669"/>
    <property type="project" value="UniProtKB-SubCell"/>
</dbReference>
<feature type="domain" description="C2H2-type" evidence="13">
    <location>
        <begin position="1082"/>
        <end position="1109"/>
    </location>
</feature>
<keyword evidence="8" id="KW-0238">DNA-binding</keyword>
<dbReference type="FunFam" id="3.30.160.60:FF:000075">
    <property type="entry name" value="Putative zinc finger protein 536"/>
    <property type="match status" value="1"/>
</dbReference>
<dbReference type="FunFam" id="3.30.160.60:FF:000512">
    <property type="entry name" value="zinc finger protein 197 isoform X1"/>
    <property type="match status" value="1"/>
</dbReference>
<feature type="domain" description="C2H2-type" evidence="13">
    <location>
        <begin position="1053"/>
        <end position="1081"/>
    </location>
</feature>
<protein>
    <recommendedName>
        <fullName evidence="13">C2H2-type domain-containing protein</fullName>
    </recommendedName>
</protein>
<name>A0AAG5D906_ANOAO</name>
<dbReference type="SMART" id="SM00355">
    <property type="entry name" value="ZnF_C2H2"/>
    <property type="match status" value="7"/>
</dbReference>
<keyword evidence="6" id="KW-0862">Zinc</keyword>
<feature type="compositionally biased region" description="Basic and acidic residues" evidence="12">
    <location>
        <begin position="543"/>
        <end position="552"/>
    </location>
</feature>
<feature type="compositionally biased region" description="Polar residues" evidence="12">
    <location>
        <begin position="244"/>
        <end position="261"/>
    </location>
</feature>
<evidence type="ECO:0000256" key="11">
    <source>
        <dbReference type="PROSITE-ProRule" id="PRU00042"/>
    </source>
</evidence>
<dbReference type="Gene3D" id="3.30.160.60">
    <property type="entry name" value="Classic Zinc Finger"/>
    <property type="match status" value="5"/>
</dbReference>
<keyword evidence="9" id="KW-0804">Transcription</keyword>
<keyword evidence="10" id="KW-0539">Nucleus</keyword>
<dbReference type="PROSITE" id="PS00028">
    <property type="entry name" value="ZINC_FINGER_C2H2_1"/>
    <property type="match status" value="7"/>
</dbReference>
<dbReference type="GO" id="GO:0003677">
    <property type="term" value="F:DNA binding"/>
    <property type="evidence" value="ECO:0007669"/>
    <property type="project" value="UniProtKB-KW"/>
</dbReference>
<evidence type="ECO:0000256" key="12">
    <source>
        <dbReference type="SAM" id="MobiDB-lite"/>
    </source>
</evidence>
<dbReference type="EnsemblMetazoa" id="ENSAATROPT008184">
    <property type="protein sequence ID" value="ENSAATROPP007354"/>
    <property type="gene ID" value="ENSAATROPG006663"/>
</dbReference>